<accession>A0A655FXY8</accession>
<dbReference type="Proteomes" id="UP000046680">
    <property type="component" value="Unassembled WGS sequence"/>
</dbReference>
<dbReference type="EMBL" id="CQQC01002466">
    <property type="protein sequence ID" value="CNW86569.1"/>
    <property type="molecule type" value="Genomic_DNA"/>
</dbReference>
<proteinExistence type="predicted"/>
<evidence type="ECO:0000313" key="3">
    <source>
        <dbReference type="EMBL" id="CNW86569.1"/>
    </source>
</evidence>
<dbReference type="EMBL" id="CFOH01000019">
    <property type="protein sequence ID" value="CFE46540.1"/>
    <property type="molecule type" value="Genomic_DNA"/>
</dbReference>
<evidence type="ECO:0000313" key="5">
    <source>
        <dbReference type="Proteomes" id="UP000046680"/>
    </source>
</evidence>
<dbReference type="Proteomes" id="UP000039217">
    <property type="component" value="Unassembled WGS sequence"/>
</dbReference>
<dbReference type="EMBL" id="CGCX01001567">
    <property type="protein sequence ID" value="CFR97536.1"/>
    <property type="molecule type" value="Genomic_DNA"/>
</dbReference>
<evidence type="ECO:0000313" key="4">
    <source>
        <dbReference type="Proteomes" id="UP000039217"/>
    </source>
</evidence>
<sequence>MTIGVINAFTPPATTTSASPLRSACTPWWMATSELEHAVSMVTDGPWKS</sequence>
<protein>
    <submittedName>
        <fullName evidence="3">Uncharacterized protein</fullName>
    </submittedName>
</protein>
<evidence type="ECO:0000313" key="1">
    <source>
        <dbReference type="EMBL" id="CFE46540.1"/>
    </source>
</evidence>
<gene>
    <name evidence="2" type="ORF">ERS007657_03340</name>
    <name evidence="3" type="ORF">ERS007661_04324</name>
    <name evidence="1" type="ORF">ERS007688_00242</name>
</gene>
<organism evidence="3 4">
    <name type="scientific">Mycobacterium tuberculosis</name>
    <dbReference type="NCBI Taxonomy" id="1773"/>
    <lineage>
        <taxon>Bacteria</taxon>
        <taxon>Bacillati</taxon>
        <taxon>Actinomycetota</taxon>
        <taxon>Actinomycetes</taxon>
        <taxon>Mycobacteriales</taxon>
        <taxon>Mycobacteriaceae</taxon>
        <taxon>Mycobacterium</taxon>
        <taxon>Mycobacterium tuberculosis complex</taxon>
    </lineage>
</organism>
<dbReference type="Proteomes" id="UP000046947">
    <property type="component" value="Unassembled WGS sequence"/>
</dbReference>
<reference evidence="4 5" key="1">
    <citation type="submission" date="2015-03" db="EMBL/GenBank/DDBJ databases">
        <authorList>
            <consortium name="Pathogen Informatics"/>
        </authorList>
    </citation>
    <scope>NUCLEOTIDE SEQUENCE [LARGE SCALE GENOMIC DNA]</scope>
    <source>
        <strain evidence="2 5">C09601061</strain>
        <strain evidence="3 4">D00501624</strain>
        <strain evidence="1 6">H09601792</strain>
    </source>
</reference>
<evidence type="ECO:0000313" key="6">
    <source>
        <dbReference type="Proteomes" id="UP000046947"/>
    </source>
</evidence>
<evidence type="ECO:0000313" key="2">
    <source>
        <dbReference type="EMBL" id="CFR97536.1"/>
    </source>
</evidence>
<dbReference type="AlphaFoldDB" id="A0A655FXY8"/>
<name>A0A655FXY8_MYCTX</name>